<dbReference type="InterPro" id="IPR036921">
    <property type="entry name" value="PurM-like_N_sf"/>
</dbReference>
<proteinExistence type="predicted"/>
<protein>
    <recommendedName>
        <fullName evidence="10">Selenide, water dikinase</fullName>
    </recommendedName>
</protein>
<dbReference type="AlphaFoldDB" id="A0AAV8UZ45"/>
<feature type="domain" description="PurM-like C-terminal" evidence="7">
    <location>
        <begin position="155"/>
        <end position="323"/>
    </location>
</feature>
<evidence type="ECO:0000256" key="4">
    <source>
        <dbReference type="ARBA" id="ARBA00022840"/>
    </source>
</evidence>
<dbReference type="SUPFAM" id="SSF56042">
    <property type="entry name" value="PurM C-terminal domain-like"/>
    <property type="match status" value="1"/>
</dbReference>
<dbReference type="InterPro" id="IPR004536">
    <property type="entry name" value="SPS/SelD"/>
</dbReference>
<name>A0AAV8UZ45_9RHOD</name>
<dbReference type="NCBIfam" id="TIGR00476">
    <property type="entry name" value="selD"/>
    <property type="match status" value="1"/>
</dbReference>
<dbReference type="GO" id="GO:0005524">
    <property type="term" value="F:ATP binding"/>
    <property type="evidence" value="ECO:0007669"/>
    <property type="project" value="UniProtKB-KW"/>
</dbReference>
<dbReference type="InterPro" id="IPR016188">
    <property type="entry name" value="PurM-like_N"/>
</dbReference>
<dbReference type="InterPro" id="IPR010918">
    <property type="entry name" value="PurM-like_C_dom"/>
</dbReference>
<keyword evidence="9" id="KW-1185">Reference proteome</keyword>
<evidence type="ECO:0000256" key="1">
    <source>
        <dbReference type="ARBA" id="ARBA00022679"/>
    </source>
</evidence>
<keyword evidence="1" id="KW-0808">Transferase</keyword>
<evidence type="ECO:0000313" key="9">
    <source>
        <dbReference type="Proteomes" id="UP001157974"/>
    </source>
</evidence>
<dbReference type="Gene3D" id="3.30.1330.10">
    <property type="entry name" value="PurM-like, N-terminal domain"/>
    <property type="match status" value="1"/>
</dbReference>
<comment type="caution">
    <text evidence="8">The sequence shown here is derived from an EMBL/GenBank/DDBJ whole genome shotgun (WGS) entry which is preliminary data.</text>
</comment>
<gene>
    <name evidence="8" type="ORF">NDN08_007993</name>
</gene>
<keyword evidence="5" id="KW-0711">Selenium</keyword>
<dbReference type="PIRSF" id="PIRSF036407">
    <property type="entry name" value="Selenphspht_syn"/>
    <property type="match status" value="1"/>
</dbReference>
<accession>A0AAV8UZ45</accession>
<dbReference type="Pfam" id="PF00586">
    <property type="entry name" value="AIRS"/>
    <property type="match status" value="1"/>
</dbReference>
<dbReference type="InterPro" id="IPR036676">
    <property type="entry name" value="PurM-like_C_sf"/>
</dbReference>
<sequence>MEEELPEIPQADLTRLLDRSGISQNRKMMDTSVIEIRGLPNYQLVSTTDFFFPLVDDPFLMGRIACANVLSDMYSEGVTEVDNLLMVLAASLDMPPSCRDLVTWKMIEGFRSLAEEAGSSVTGGQSIYNPWPIIGGTALSVVPKERVLMPTGAIEGDTLVLTKPIGTQVAVNTFQWINIEERWSRISDVISREQLERAFDISAMSMERLNRKAAELMWKHGAHAATDITGFGILGHAEALVRNQSESVSFVIHTLPVIRCMASVDATLQNLFSLVKGRSAETSGGLLICLPKENVAAFCSEIYEAEGWPAFVVGTVISGDRSASIAADVEIKEV</sequence>
<dbReference type="Proteomes" id="UP001157974">
    <property type="component" value="Unassembled WGS sequence"/>
</dbReference>
<evidence type="ECO:0000313" key="8">
    <source>
        <dbReference type="EMBL" id="KAJ8907890.1"/>
    </source>
</evidence>
<dbReference type="GO" id="GO:0016260">
    <property type="term" value="P:selenocysteine biosynthetic process"/>
    <property type="evidence" value="ECO:0007669"/>
    <property type="project" value="TreeGrafter"/>
</dbReference>
<dbReference type="EMBL" id="JAMWBK010000002">
    <property type="protein sequence ID" value="KAJ8907890.1"/>
    <property type="molecule type" value="Genomic_DNA"/>
</dbReference>
<evidence type="ECO:0000256" key="5">
    <source>
        <dbReference type="ARBA" id="ARBA00023266"/>
    </source>
</evidence>
<dbReference type="GO" id="GO:0004756">
    <property type="term" value="F:selenide, water dikinase activity"/>
    <property type="evidence" value="ECO:0007669"/>
    <property type="project" value="TreeGrafter"/>
</dbReference>
<dbReference type="PANTHER" id="PTHR10256">
    <property type="entry name" value="SELENIDE, WATER DIKINASE"/>
    <property type="match status" value="1"/>
</dbReference>
<dbReference type="Pfam" id="PF02769">
    <property type="entry name" value="AIRS_C"/>
    <property type="match status" value="1"/>
</dbReference>
<reference evidence="8 9" key="1">
    <citation type="journal article" date="2023" name="Nat. Commun.">
        <title>Origin of minicircular mitochondrial genomes in red algae.</title>
        <authorList>
            <person name="Lee Y."/>
            <person name="Cho C.H."/>
            <person name="Lee Y.M."/>
            <person name="Park S.I."/>
            <person name="Yang J.H."/>
            <person name="West J.A."/>
            <person name="Bhattacharya D."/>
            <person name="Yoon H.S."/>
        </authorList>
    </citation>
    <scope>NUCLEOTIDE SEQUENCE [LARGE SCALE GENOMIC DNA]</scope>
    <source>
        <strain evidence="8 9">CCMP1338</strain>
        <tissue evidence="8">Whole cell</tissue>
    </source>
</reference>
<dbReference type="FunFam" id="3.90.650.10:FF:000010">
    <property type="entry name" value="Selenide, water dikinase"/>
    <property type="match status" value="1"/>
</dbReference>
<dbReference type="PANTHER" id="PTHR10256:SF0">
    <property type="entry name" value="INACTIVE SELENIDE, WATER DIKINASE-LIKE PROTEIN-RELATED"/>
    <property type="match status" value="1"/>
</dbReference>
<keyword evidence="4" id="KW-0067">ATP-binding</keyword>
<evidence type="ECO:0000259" key="6">
    <source>
        <dbReference type="Pfam" id="PF00586"/>
    </source>
</evidence>
<evidence type="ECO:0000259" key="7">
    <source>
        <dbReference type="Pfam" id="PF02769"/>
    </source>
</evidence>
<dbReference type="GO" id="GO:0005737">
    <property type="term" value="C:cytoplasm"/>
    <property type="evidence" value="ECO:0007669"/>
    <property type="project" value="TreeGrafter"/>
</dbReference>
<evidence type="ECO:0000256" key="3">
    <source>
        <dbReference type="ARBA" id="ARBA00022777"/>
    </source>
</evidence>
<dbReference type="Gene3D" id="3.90.650.10">
    <property type="entry name" value="PurM-like C-terminal domain"/>
    <property type="match status" value="1"/>
</dbReference>
<keyword evidence="2" id="KW-0547">Nucleotide-binding</keyword>
<evidence type="ECO:0008006" key="10">
    <source>
        <dbReference type="Google" id="ProtNLM"/>
    </source>
</evidence>
<evidence type="ECO:0000256" key="2">
    <source>
        <dbReference type="ARBA" id="ARBA00022741"/>
    </source>
</evidence>
<organism evidence="8 9">
    <name type="scientific">Rhodosorus marinus</name>
    <dbReference type="NCBI Taxonomy" id="101924"/>
    <lineage>
        <taxon>Eukaryota</taxon>
        <taxon>Rhodophyta</taxon>
        <taxon>Stylonematophyceae</taxon>
        <taxon>Stylonematales</taxon>
        <taxon>Stylonemataceae</taxon>
        <taxon>Rhodosorus</taxon>
    </lineage>
</organism>
<feature type="domain" description="PurM-like N-terminal" evidence="6">
    <location>
        <begin position="30"/>
        <end position="142"/>
    </location>
</feature>
<dbReference type="SUPFAM" id="SSF55326">
    <property type="entry name" value="PurM N-terminal domain-like"/>
    <property type="match status" value="1"/>
</dbReference>
<keyword evidence="3" id="KW-0418">Kinase</keyword>